<dbReference type="Gene3D" id="1.10.10.160">
    <property type="match status" value="1"/>
</dbReference>
<evidence type="ECO:0000256" key="1">
    <source>
        <dbReference type="ARBA" id="ARBA00009922"/>
    </source>
</evidence>
<dbReference type="InterPro" id="IPR027417">
    <property type="entry name" value="P-loop_NTPase"/>
</dbReference>
<keyword evidence="7" id="KW-0269">Exonuclease</keyword>
<evidence type="ECO:0000259" key="18">
    <source>
        <dbReference type="PROSITE" id="PS51217"/>
    </source>
</evidence>
<dbReference type="Gene3D" id="1.10.486.10">
    <property type="entry name" value="PCRA, domain 4"/>
    <property type="match status" value="1"/>
</dbReference>
<gene>
    <name evidence="19" type="ORF">D9O40_17030</name>
</gene>
<keyword evidence="9" id="KW-0238">DNA-binding</keyword>
<evidence type="ECO:0000256" key="15">
    <source>
        <dbReference type="PROSITE-ProRule" id="PRU00560"/>
    </source>
</evidence>
<keyword evidence="6 15" id="KW-0347">Helicase</keyword>
<comment type="catalytic activity">
    <reaction evidence="14">
        <text>ATP + H2O = ADP + phosphate + H(+)</text>
        <dbReference type="Rhea" id="RHEA:13065"/>
        <dbReference type="ChEBI" id="CHEBI:15377"/>
        <dbReference type="ChEBI" id="CHEBI:15378"/>
        <dbReference type="ChEBI" id="CHEBI:30616"/>
        <dbReference type="ChEBI" id="CHEBI:43474"/>
        <dbReference type="ChEBI" id="CHEBI:456216"/>
        <dbReference type="EC" id="5.6.2.4"/>
    </reaction>
</comment>
<keyword evidence="8 15" id="KW-0067">ATP-binding</keyword>
<dbReference type="CDD" id="cd17932">
    <property type="entry name" value="DEXQc_UvrD"/>
    <property type="match status" value="1"/>
</dbReference>
<evidence type="ECO:0000256" key="2">
    <source>
        <dbReference type="ARBA" id="ARBA00022722"/>
    </source>
</evidence>
<proteinExistence type="inferred from homology"/>
<dbReference type="InterPro" id="IPR014016">
    <property type="entry name" value="UvrD-like_ATP-bd"/>
</dbReference>
<comment type="caution">
    <text evidence="19">The sequence shown here is derived from an EMBL/GenBank/DDBJ whole genome shotgun (WGS) entry which is preliminary data.</text>
</comment>
<dbReference type="InterPro" id="IPR011335">
    <property type="entry name" value="Restrct_endonuc-II-like"/>
</dbReference>
<comment type="similarity">
    <text evidence="1">Belongs to the helicase family. UvrD subfamily.</text>
</comment>
<dbReference type="EC" id="5.6.2.4" evidence="13"/>
<evidence type="ECO:0000256" key="11">
    <source>
        <dbReference type="ARBA" id="ARBA00023235"/>
    </source>
</evidence>
<evidence type="ECO:0000256" key="16">
    <source>
        <dbReference type="SAM" id="Coils"/>
    </source>
</evidence>
<dbReference type="PROSITE" id="PS51217">
    <property type="entry name" value="UVRD_HELICASE_CTER"/>
    <property type="match status" value="1"/>
</dbReference>
<dbReference type="Pfam" id="PF00580">
    <property type="entry name" value="UvrD-helicase"/>
    <property type="match status" value="1"/>
</dbReference>
<dbReference type="RefSeq" id="WP_122060015.1">
    <property type="nucleotide sequence ID" value="NZ_RFAQ01000078.1"/>
</dbReference>
<keyword evidence="11" id="KW-0413">Isomerase</keyword>
<evidence type="ECO:0000256" key="4">
    <source>
        <dbReference type="ARBA" id="ARBA00022763"/>
    </source>
</evidence>
<dbReference type="GO" id="GO:0033202">
    <property type="term" value="C:DNA helicase complex"/>
    <property type="evidence" value="ECO:0007669"/>
    <property type="project" value="TreeGrafter"/>
</dbReference>
<evidence type="ECO:0000313" key="19">
    <source>
        <dbReference type="EMBL" id="RMC94787.1"/>
    </source>
</evidence>
<keyword evidence="2" id="KW-0540">Nuclease</keyword>
<dbReference type="GO" id="GO:0005524">
    <property type="term" value="F:ATP binding"/>
    <property type="evidence" value="ECO:0007669"/>
    <property type="project" value="UniProtKB-UniRule"/>
</dbReference>
<dbReference type="GO" id="GO:0003677">
    <property type="term" value="F:DNA binding"/>
    <property type="evidence" value="ECO:0007669"/>
    <property type="project" value="UniProtKB-KW"/>
</dbReference>
<dbReference type="PROSITE" id="PS51198">
    <property type="entry name" value="UVRD_HELICASE_ATP_BIND"/>
    <property type="match status" value="1"/>
</dbReference>
<dbReference type="Gene3D" id="3.90.320.10">
    <property type="match status" value="1"/>
</dbReference>
<name>A0A3M0SJH3_9CLOT</name>
<dbReference type="Gene3D" id="3.40.50.300">
    <property type="entry name" value="P-loop containing nucleotide triphosphate hydrolases"/>
    <property type="match status" value="3"/>
</dbReference>
<evidence type="ECO:0000256" key="6">
    <source>
        <dbReference type="ARBA" id="ARBA00022806"/>
    </source>
</evidence>
<evidence type="ECO:0000256" key="5">
    <source>
        <dbReference type="ARBA" id="ARBA00022801"/>
    </source>
</evidence>
<evidence type="ECO:0000256" key="9">
    <source>
        <dbReference type="ARBA" id="ARBA00023125"/>
    </source>
</evidence>
<dbReference type="GO" id="GO:0005829">
    <property type="term" value="C:cytosol"/>
    <property type="evidence" value="ECO:0007669"/>
    <property type="project" value="TreeGrafter"/>
</dbReference>
<keyword evidence="5 15" id="KW-0378">Hydrolase</keyword>
<feature type="binding site" evidence="15">
    <location>
        <begin position="25"/>
        <end position="32"/>
    </location>
    <ligand>
        <name>ATP</name>
        <dbReference type="ChEBI" id="CHEBI:30616"/>
    </ligand>
</feature>
<dbReference type="Pfam" id="PF12705">
    <property type="entry name" value="PDDEXK_1"/>
    <property type="match status" value="1"/>
</dbReference>
<evidence type="ECO:0000256" key="10">
    <source>
        <dbReference type="ARBA" id="ARBA00023204"/>
    </source>
</evidence>
<dbReference type="SUPFAM" id="SSF52980">
    <property type="entry name" value="Restriction endonuclease-like"/>
    <property type="match status" value="1"/>
</dbReference>
<dbReference type="SUPFAM" id="SSF52540">
    <property type="entry name" value="P-loop containing nucleoside triphosphate hydrolases"/>
    <property type="match status" value="1"/>
</dbReference>
<keyword evidence="4" id="KW-0227">DNA damage</keyword>
<organism evidence="19 20">
    <name type="scientific">Clostridium autoethanogenum</name>
    <dbReference type="NCBI Taxonomy" id="84023"/>
    <lineage>
        <taxon>Bacteria</taxon>
        <taxon>Bacillati</taxon>
        <taxon>Bacillota</taxon>
        <taxon>Clostridia</taxon>
        <taxon>Eubacteriales</taxon>
        <taxon>Clostridiaceae</taxon>
        <taxon>Clostridium</taxon>
    </lineage>
</organism>
<dbReference type="GO" id="GO:0043138">
    <property type="term" value="F:3'-5' DNA helicase activity"/>
    <property type="evidence" value="ECO:0007669"/>
    <property type="project" value="UniProtKB-EC"/>
</dbReference>
<keyword evidence="10" id="KW-0234">DNA repair</keyword>
<feature type="domain" description="UvrD-like helicase C-terminal" evidence="18">
    <location>
        <begin position="381"/>
        <end position="658"/>
    </location>
</feature>
<dbReference type="Proteomes" id="UP000277999">
    <property type="component" value="Unassembled WGS sequence"/>
</dbReference>
<evidence type="ECO:0000256" key="3">
    <source>
        <dbReference type="ARBA" id="ARBA00022741"/>
    </source>
</evidence>
<keyword evidence="3 15" id="KW-0547">Nucleotide-binding</keyword>
<dbReference type="InterPro" id="IPR011604">
    <property type="entry name" value="PDDEXK-like_dom_sf"/>
</dbReference>
<evidence type="ECO:0000256" key="13">
    <source>
        <dbReference type="ARBA" id="ARBA00034808"/>
    </source>
</evidence>
<dbReference type="InterPro" id="IPR013986">
    <property type="entry name" value="DExx_box_DNA_helicase_dom_sf"/>
</dbReference>
<dbReference type="AlphaFoldDB" id="A0A3M0SJH3"/>
<reference evidence="19 20" key="1">
    <citation type="submission" date="2018-10" db="EMBL/GenBank/DDBJ databases">
        <title>Genome-centric metagenomics revealed C2 chemical producing, CO utilizing Clostridium with novel acetogenic gene cluster.</title>
        <authorList>
            <person name="Kang H."/>
            <person name="Park B."/>
            <person name="Choi I.G."/>
            <person name="Chang I.S."/>
        </authorList>
    </citation>
    <scope>NUCLEOTIDE SEQUENCE [LARGE SCALE GENOMIC DNA]</scope>
    <source>
        <strain evidence="19 20">H21-9</strain>
    </source>
</reference>
<evidence type="ECO:0000256" key="14">
    <source>
        <dbReference type="ARBA" id="ARBA00048988"/>
    </source>
</evidence>
<dbReference type="Pfam" id="PF13361">
    <property type="entry name" value="UvrD_C"/>
    <property type="match status" value="1"/>
</dbReference>
<evidence type="ECO:0000256" key="12">
    <source>
        <dbReference type="ARBA" id="ARBA00034617"/>
    </source>
</evidence>
<comment type="catalytic activity">
    <reaction evidence="12">
        <text>Couples ATP hydrolysis with the unwinding of duplex DNA by translocating in the 3'-5' direction.</text>
        <dbReference type="EC" id="5.6.2.4"/>
    </reaction>
</comment>
<feature type="domain" description="UvrD-like helicase ATP-binding" evidence="17">
    <location>
        <begin position="4"/>
        <end position="330"/>
    </location>
</feature>
<evidence type="ECO:0000256" key="8">
    <source>
        <dbReference type="ARBA" id="ARBA00022840"/>
    </source>
</evidence>
<accession>A0A3M0SJH3</accession>
<dbReference type="GO" id="GO:0000725">
    <property type="term" value="P:recombinational repair"/>
    <property type="evidence" value="ECO:0007669"/>
    <property type="project" value="TreeGrafter"/>
</dbReference>
<dbReference type="InterPro" id="IPR014017">
    <property type="entry name" value="DNA_helicase_UvrD-like_C"/>
</dbReference>
<dbReference type="InterPro" id="IPR038726">
    <property type="entry name" value="PDDEXK_AddAB-type"/>
</dbReference>
<feature type="coiled-coil region" evidence="16">
    <location>
        <begin position="136"/>
        <end position="163"/>
    </location>
</feature>
<evidence type="ECO:0000256" key="7">
    <source>
        <dbReference type="ARBA" id="ARBA00022839"/>
    </source>
</evidence>
<evidence type="ECO:0000313" key="20">
    <source>
        <dbReference type="Proteomes" id="UP000277999"/>
    </source>
</evidence>
<dbReference type="GO" id="GO:0004527">
    <property type="term" value="F:exonuclease activity"/>
    <property type="evidence" value="ECO:0007669"/>
    <property type="project" value="UniProtKB-KW"/>
</dbReference>
<sequence length="1112" mass="128005">MSGIFGLSEEQEKAVNITKNIAVSAGAGSGKTRVLTNRYLRLLEGGLQIEEIAAITFTEKAALEMKERIRKAISEKISLSDSYHKKQWMNHLDKLNRANISTIHGFCSNIVRENAAFLGVDFSFSIIDGIDKSMFLREASQNAVEHCIELEEYEEAVEEIKSTFGEEYLQGTFAEEVLRIRDSVLEEGNSIKKLCENSEESSIRKLCLAVASEIEEAYLNYKLKQDLLDYDDLETMTLKVLGIKSLRDRYRNRYKTLLVDEFQDTNSIQKNILYKIAADDDGRLIDKKLFVVGDFKQSIYGFRGTDYTIFKQVSKDIENEVSLSTCYRSKSEIIKGINSIFRELIDGYQPLKCPKDEEIKEKRIKLLTYKKTRRTSDNVYTEVKNMLQGKESKKFEDIYQALKALKDSSNDITVKENKEGTAVIKAIKLLRDKNLEFKDICVLVRSRAVIPDIEAELKRRNVPYCIIGGVGFYQKPEVDEILNLYKVIVRGFSGEFTYEENKNFIQVLRGSLFEIPDDTLLKMDIEKEESNLENLYEALKVIADGMHSEKLLNTADVLEKLAVLKEKFSVVQIIQSIIKECNVFEIMLCQDNGLQKFRNIEKLLQEAEKFDRDQLFTLEQFADYINLLDEENGDDSEAALDTEDSEAVKIMTIHQSKGLEFKGVIIPKIHSDLLSMSKKYKPNLVYSKNSIILSKDLEDTKLTTPAYEEYLNSKLEKEIEETERLLYVAMTRAEDYVILTGGDDGKDPAPIKDETDKIKELNSFLKQLKYAFKVGNADKELIEFINSDDIEDLEIIKRDIPKVQIDKEKLQKSLHYKGNIKNSASVSASKYMKYKKCPRRFYVESVLNINAGNYVNVINEPTENVKDTLEVAEVEMDEKVKDPVKYLKASELGTIVHKIIEYKNSRLNISDELLTEKVVSKTLGEDSTISLENRTKIRNKIKNYIQNYDLIEKNRKNSGESILSQNEVYFLISPLEDRKTMLTGFIDRLEVFKLEDKNAAVITDYKTNYIDSDETLCNLVKIYTPQLRLYGKAIKDNLYVEGRKIDKVLLKIYFLGKGICVDVPYRDESVERTINDMDKIFGRNFETMKVEDFPKAEKHECEKCVYKDICLN</sequence>
<dbReference type="EMBL" id="RFAQ01000078">
    <property type="protein sequence ID" value="RMC94787.1"/>
    <property type="molecule type" value="Genomic_DNA"/>
</dbReference>
<dbReference type="PANTHER" id="PTHR11070:SF48">
    <property type="entry name" value="ATP-DEPENDENT HELICASE_NUCLEASE SUBUNIT A"/>
    <property type="match status" value="1"/>
</dbReference>
<evidence type="ECO:0000259" key="17">
    <source>
        <dbReference type="PROSITE" id="PS51198"/>
    </source>
</evidence>
<protein>
    <recommendedName>
        <fullName evidence="13">DNA 3'-5' helicase</fullName>
        <ecNumber evidence="13">5.6.2.4</ecNumber>
    </recommendedName>
</protein>
<dbReference type="PANTHER" id="PTHR11070">
    <property type="entry name" value="UVRD / RECB / PCRA DNA HELICASE FAMILY MEMBER"/>
    <property type="match status" value="1"/>
</dbReference>
<keyword evidence="16" id="KW-0175">Coiled coil</keyword>
<dbReference type="InterPro" id="IPR000212">
    <property type="entry name" value="DNA_helicase_UvrD/REP"/>
</dbReference>